<keyword evidence="4 6" id="KW-1133">Transmembrane helix</keyword>
<name>A0A7X5XXL0_9SPHN</name>
<dbReference type="AlphaFoldDB" id="A0A7X5XXL0"/>
<evidence type="ECO:0000256" key="6">
    <source>
        <dbReference type="RuleBase" id="RU363076"/>
    </source>
</evidence>
<comment type="subcellular location">
    <subcellularLocation>
        <location evidence="6">Cell membrane</location>
        <topology evidence="6">Multi-pass membrane protein</topology>
    </subcellularLocation>
    <subcellularLocation>
        <location evidence="1">Membrane</location>
    </subcellularLocation>
</comment>
<evidence type="ECO:0000313" key="8">
    <source>
        <dbReference type="Proteomes" id="UP000531251"/>
    </source>
</evidence>
<dbReference type="Proteomes" id="UP000531251">
    <property type="component" value="Unassembled WGS sequence"/>
</dbReference>
<keyword evidence="6" id="KW-1003">Cell membrane</keyword>
<dbReference type="CDD" id="cd06662">
    <property type="entry name" value="SURF1"/>
    <property type="match status" value="1"/>
</dbReference>
<accession>A0A7X5XXL0</accession>
<comment type="similarity">
    <text evidence="2 6">Belongs to the SURF1 family.</text>
</comment>
<organism evidence="7 8">
    <name type="scientific">Sphingomonas trueperi</name>
    <dbReference type="NCBI Taxonomy" id="53317"/>
    <lineage>
        <taxon>Bacteria</taxon>
        <taxon>Pseudomonadati</taxon>
        <taxon>Pseudomonadota</taxon>
        <taxon>Alphaproteobacteria</taxon>
        <taxon>Sphingomonadales</taxon>
        <taxon>Sphingomonadaceae</taxon>
        <taxon>Sphingomonas</taxon>
    </lineage>
</organism>
<dbReference type="Pfam" id="PF02104">
    <property type="entry name" value="SURF1"/>
    <property type="match status" value="1"/>
</dbReference>
<gene>
    <name evidence="7" type="ORF">GGR89_001528</name>
</gene>
<evidence type="ECO:0000256" key="3">
    <source>
        <dbReference type="ARBA" id="ARBA00022692"/>
    </source>
</evidence>
<evidence type="ECO:0000256" key="1">
    <source>
        <dbReference type="ARBA" id="ARBA00004370"/>
    </source>
</evidence>
<evidence type="ECO:0000256" key="4">
    <source>
        <dbReference type="ARBA" id="ARBA00022989"/>
    </source>
</evidence>
<keyword evidence="3 6" id="KW-0812">Transmembrane</keyword>
<dbReference type="EMBL" id="JAATJB010000003">
    <property type="protein sequence ID" value="NJB97222.1"/>
    <property type="molecule type" value="Genomic_DNA"/>
</dbReference>
<dbReference type="PANTHER" id="PTHR23427">
    <property type="entry name" value="SURFEIT LOCUS PROTEIN"/>
    <property type="match status" value="1"/>
</dbReference>
<keyword evidence="5 6" id="KW-0472">Membrane</keyword>
<sequence>MSRPASRNGMAIALLPLIAILLGLGIWQVERRAWKLALIDRVERGLATAPVPAPGPAEWAGIDSEASYRRVRITGTYLPCRTKLAQAVTELGPGKWVMTPLVTARGFTVFVNRGFLPEGQTLPDCITTSVKPVSISGLLRLSEPKGGFLRSNDPAANRWYSRDVAAMGQGLAQLAPYFIDADRSGDGWPRGGMTVVRFSNNHLVYALTWFGLALLTAWFAWRAWRGRGAA</sequence>
<dbReference type="GO" id="GO:0005886">
    <property type="term" value="C:plasma membrane"/>
    <property type="evidence" value="ECO:0007669"/>
    <property type="project" value="UniProtKB-SubCell"/>
</dbReference>
<dbReference type="PANTHER" id="PTHR23427:SF2">
    <property type="entry name" value="SURFEIT LOCUS PROTEIN 1"/>
    <property type="match status" value="1"/>
</dbReference>
<reference evidence="7 8" key="1">
    <citation type="submission" date="2020-03" db="EMBL/GenBank/DDBJ databases">
        <title>Genomic Encyclopedia of Type Strains, Phase IV (KMG-IV): sequencing the most valuable type-strain genomes for metagenomic binning, comparative biology and taxonomic classification.</title>
        <authorList>
            <person name="Goeker M."/>
        </authorList>
    </citation>
    <scope>NUCLEOTIDE SEQUENCE [LARGE SCALE GENOMIC DNA]</scope>
    <source>
        <strain evidence="7 8">DSM 7225</strain>
    </source>
</reference>
<comment type="caution">
    <text evidence="7">The sequence shown here is derived from an EMBL/GenBank/DDBJ whole genome shotgun (WGS) entry which is preliminary data.</text>
</comment>
<feature type="transmembrane region" description="Helical" evidence="6">
    <location>
        <begin position="203"/>
        <end position="221"/>
    </location>
</feature>
<dbReference type="InterPro" id="IPR045214">
    <property type="entry name" value="Surf1/Surf4"/>
</dbReference>
<evidence type="ECO:0000256" key="2">
    <source>
        <dbReference type="ARBA" id="ARBA00007165"/>
    </source>
</evidence>
<comment type="caution">
    <text evidence="6">Lacks conserved residue(s) required for the propagation of feature annotation.</text>
</comment>
<evidence type="ECO:0000313" key="7">
    <source>
        <dbReference type="EMBL" id="NJB97222.1"/>
    </source>
</evidence>
<dbReference type="InterPro" id="IPR002994">
    <property type="entry name" value="Surf1/Shy1"/>
</dbReference>
<dbReference type="PROSITE" id="PS50895">
    <property type="entry name" value="SURF1"/>
    <property type="match status" value="1"/>
</dbReference>
<proteinExistence type="inferred from homology"/>
<evidence type="ECO:0000256" key="5">
    <source>
        <dbReference type="ARBA" id="ARBA00023136"/>
    </source>
</evidence>
<keyword evidence="8" id="KW-1185">Reference proteome</keyword>
<protein>
    <recommendedName>
        <fullName evidence="6">SURF1-like protein</fullName>
    </recommendedName>
</protein>